<proteinExistence type="predicted"/>
<dbReference type="EMBL" id="NDHY01000001">
    <property type="protein sequence ID" value="RII01011.1"/>
    <property type="molecule type" value="Genomic_DNA"/>
</dbReference>
<dbReference type="Proteomes" id="UP000266287">
    <property type="component" value="Unassembled WGS sequence"/>
</dbReference>
<protein>
    <submittedName>
        <fullName evidence="1">DUF721 domain-containing protein</fullName>
    </submittedName>
</protein>
<dbReference type="PANTHER" id="PTHR36456">
    <property type="entry name" value="UPF0232 PROTEIN SCO3875"/>
    <property type="match status" value="1"/>
</dbReference>
<dbReference type="PANTHER" id="PTHR36456:SF1">
    <property type="entry name" value="UPF0232 PROTEIN SCO3875"/>
    <property type="match status" value="1"/>
</dbReference>
<dbReference type="InterPro" id="IPR007922">
    <property type="entry name" value="DciA-like"/>
</dbReference>
<dbReference type="AlphaFoldDB" id="A0A399FXU1"/>
<accession>A0A399FXU1</accession>
<sequence>MEPLPIKSVLSEVWKNLKIKDKLEVAGIWENWAELAGEETAAHTKPSALTQEGRLFVNVVSPTWADHLNRFKKDEILEKINGFLGKKVVREIFFSIGSFEE</sequence>
<comment type="caution">
    <text evidence="1">The sequence shown here is derived from an EMBL/GenBank/DDBJ whole genome shotgun (WGS) entry which is preliminary data.</text>
</comment>
<evidence type="ECO:0000313" key="1">
    <source>
        <dbReference type="EMBL" id="RII01011.1"/>
    </source>
</evidence>
<evidence type="ECO:0000313" key="2">
    <source>
        <dbReference type="Proteomes" id="UP000266287"/>
    </source>
</evidence>
<organism evidence="1 2">
    <name type="scientific">candidate division NPL-UPA2 bacterium Unc8</name>
    <dbReference type="NCBI Taxonomy" id="1980939"/>
    <lineage>
        <taxon>Bacteria</taxon>
    </lineage>
</organism>
<reference evidence="1 2" key="1">
    <citation type="submission" date="2018-08" db="EMBL/GenBank/DDBJ databases">
        <title>Draft genome of candidate division NPL-UPA2 bacterium Unc8 that adapted to ultra-basic serpentinizing groundwater.</title>
        <authorList>
            <person name="Ishii S."/>
            <person name="Suzuki S."/>
            <person name="Nealson K.H."/>
        </authorList>
    </citation>
    <scope>NUCLEOTIDE SEQUENCE [LARGE SCALE GENOMIC DNA]</scope>
    <source>
        <strain evidence="1">Unc8</strain>
    </source>
</reference>
<gene>
    <name evidence="1" type="ORF">B9J77_00275</name>
</gene>
<name>A0A399FXU1_UNCN2</name>
<dbReference type="Pfam" id="PF05258">
    <property type="entry name" value="DciA"/>
    <property type="match status" value="1"/>
</dbReference>